<sequence>MSNYSIKIPDIGEGITEVELVEWFVGVGDRVTEDQNVASVMTDKVSVEITSPVTGEVTHLGGAPGDLLAVGADLVQIALSTETVATASTAETGQASSKGAHVETATAVSDSESESPEAITTTPAFVPATTPHERLLQTVQASPAVRKRAAELSVDLVALAQRLGKTRIHHADLDQHLVGFAEQKSSFAREKHDSVTTVPVRGLRRQIAKKMLESTQNIPHFTYVESVDVTALEQWRQQLNQQWEQSRGRLTLLPFLIRAMCLALKKHPHLNARYDEKTQQLQQYEAIHVAVATQTDQGLMVPVLEFAQHLDFWQMAEQIRDLAQQAQQGQQSLAAKSTITISSLGALGGVMATPIINAPEVAIIGVNRQMQQPVVVEGQIQIRTLMHLSSSFDHRFIDGYDAASFIQDMRKMLEAPQLYLVQ</sequence>
<accession>A0ABP9LTB2</accession>
<dbReference type="RefSeq" id="WP_300648796.1">
    <property type="nucleotide sequence ID" value="NZ_BAABKD010000002.1"/>
</dbReference>
<dbReference type="PROSITE" id="PS51826">
    <property type="entry name" value="PSBD"/>
    <property type="match status" value="1"/>
</dbReference>
<protein>
    <recommendedName>
        <fullName evidence="7">Dihydrolipoamide acetyltransferase component of pyruvate dehydrogenase complex</fullName>
        <ecNumber evidence="7">2.3.1.-</ecNumber>
    </recommendedName>
</protein>
<evidence type="ECO:0000313" key="11">
    <source>
        <dbReference type="EMBL" id="GAA5085110.1"/>
    </source>
</evidence>
<evidence type="ECO:0000256" key="1">
    <source>
        <dbReference type="ARBA" id="ARBA00001938"/>
    </source>
</evidence>
<evidence type="ECO:0000256" key="6">
    <source>
        <dbReference type="ARBA" id="ARBA00023315"/>
    </source>
</evidence>
<dbReference type="InterPro" id="IPR023213">
    <property type="entry name" value="CAT-like_dom_sf"/>
</dbReference>
<dbReference type="PROSITE" id="PS00189">
    <property type="entry name" value="LIPOYL"/>
    <property type="match status" value="1"/>
</dbReference>
<dbReference type="PROSITE" id="PS50968">
    <property type="entry name" value="BIOTINYL_LIPOYL"/>
    <property type="match status" value="1"/>
</dbReference>
<dbReference type="InterPro" id="IPR003016">
    <property type="entry name" value="2-oxoA_DH_lipoyl-BS"/>
</dbReference>
<keyword evidence="5 7" id="KW-0450">Lipoyl</keyword>
<comment type="subunit">
    <text evidence="3">Forms a 24-polypeptide structural core with octahedral symmetry.</text>
</comment>
<gene>
    <name evidence="11" type="ORF">GCM10023337_03440</name>
</gene>
<comment type="similarity">
    <text evidence="2 7">Belongs to the 2-oxoacid dehydrogenase family.</text>
</comment>
<comment type="cofactor">
    <cofactor evidence="1 7">
        <name>(R)-lipoate</name>
        <dbReference type="ChEBI" id="CHEBI:83088"/>
    </cofactor>
</comment>
<evidence type="ECO:0000256" key="8">
    <source>
        <dbReference type="SAM" id="MobiDB-lite"/>
    </source>
</evidence>
<evidence type="ECO:0000256" key="4">
    <source>
        <dbReference type="ARBA" id="ARBA00022679"/>
    </source>
</evidence>
<evidence type="ECO:0000259" key="10">
    <source>
        <dbReference type="PROSITE" id="PS51826"/>
    </source>
</evidence>
<evidence type="ECO:0000256" key="7">
    <source>
        <dbReference type="RuleBase" id="RU003423"/>
    </source>
</evidence>
<keyword evidence="6 7" id="KW-0012">Acyltransferase</keyword>
<keyword evidence="4 7" id="KW-0808">Transferase</keyword>
<dbReference type="PANTHER" id="PTHR43178:SF5">
    <property type="entry name" value="LIPOAMIDE ACYLTRANSFERASE COMPONENT OF BRANCHED-CHAIN ALPHA-KETO ACID DEHYDROGENASE COMPLEX, MITOCHONDRIAL"/>
    <property type="match status" value="1"/>
</dbReference>
<dbReference type="Pfam" id="PF00364">
    <property type="entry name" value="Biotin_lipoyl"/>
    <property type="match status" value="1"/>
</dbReference>
<name>A0ABP9LTB2_9BURK</name>
<dbReference type="InterPro" id="IPR004167">
    <property type="entry name" value="PSBD"/>
</dbReference>
<dbReference type="InterPro" id="IPR011053">
    <property type="entry name" value="Single_hybrid_motif"/>
</dbReference>
<keyword evidence="12" id="KW-1185">Reference proteome</keyword>
<feature type="domain" description="Lipoyl-binding" evidence="9">
    <location>
        <begin position="3"/>
        <end position="78"/>
    </location>
</feature>
<dbReference type="InterPro" id="IPR000089">
    <property type="entry name" value="Biotin_lipoyl"/>
</dbReference>
<dbReference type="Gene3D" id="3.30.559.10">
    <property type="entry name" value="Chloramphenicol acetyltransferase-like domain"/>
    <property type="match status" value="1"/>
</dbReference>
<dbReference type="EMBL" id="BAABKD010000002">
    <property type="protein sequence ID" value="GAA5085110.1"/>
    <property type="molecule type" value="Genomic_DNA"/>
</dbReference>
<feature type="domain" description="Peripheral subunit-binding (PSBD)" evidence="10">
    <location>
        <begin position="140"/>
        <end position="177"/>
    </location>
</feature>
<evidence type="ECO:0000313" key="12">
    <source>
        <dbReference type="Proteomes" id="UP001500227"/>
    </source>
</evidence>
<reference evidence="12" key="1">
    <citation type="journal article" date="2019" name="Int. J. Syst. Evol. Microbiol.">
        <title>The Global Catalogue of Microorganisms (GCM) 10K type strain sequencing project: providing services to taxonomists for standard genome sequencing and annotation.</title>
        <authorList>
            <consortium name="The Broad Institute Genomics Platform"/>
            <consortium name="The Broad Institute Genome Sequencing Center for Infectious Disease"/>
            <person name="Wu L."/>
            <person name="Ma J."/>
        </authorList>
    </citation>
    <scope>NUCLEOTIDE SEQUENCE [LARGE SCALE GENOMIC DNA]</scope>
    <source>
        <strain evidence="12">JCM 18423</strain>
    </source>
</reference>
<feature type="region of interest" description="Disordered" evidence="8">
    <location>
        <begin position="89"/>
        <end position="118"/>
    </location>
</feature>
<dbReference type="InterPro" id="IPR050743">
    <property type="entry name" value="2-oxoacid_DH_E2_comp"/>
</dbReference>
<evidence type="ECO:0000256" key="2">
    <source>
        <dbReference type="ARBA" id="ARBA00007317"/>
    </source>
</evidence>
<comment type="caution">
    <text evidence="11">The sequence shown here is derived from an EMBL/GenBank/DDBJ whole genome shotgun (WGS) entry which is preliminary data.</text>
</comment>
<proteinExistence type="inferred from homology"/>
<dbReference type="EC" id="2.3.1.-" evidence="7"/>
<dbReference type="SUPFAM" id="SSF52777">
    <property type="entry name" value="CoA-dependent acyltransferases"/>
    <property type="match status" value="1"/>
</dbReference>
<dbReference type="PANTHER" id="PTHR43178">
    <property type="entry name" value="DIHYDROLIPOAMIDE ACETYLTRANSFERASE COMPONENT OF PYRUVATE DEHYDROGENASE COMPLEX"/>
    <property type="match status" value="1"/>
</dbReference>
<dbReference type="CDD" id="cd06849">
    <property type="entry name" value="lipoyl_domain"/>
    <property type="match status" value="1"/>
</dbReference>
<dbReference type="InterPro" id="IPR001078">
    <property type="entry name" value="2-oxoacid_DH_actylTfrase"/>
</dbReference>
<evidence type="ECO:0000259" key="9">
    <source>
        <dbReference type="PROSITE" id="PS50968"/>
    </source>
</evidence>
<evidence type="ECO:0000256" key="3">
    <source>
        <dbReference type="ARBA" id="ARBA00011484"/>
    </source>
</evidence>
<organism evidence="11 12">
    <name type="scientific">Paenalcaligenes hermetiae</name>
    <dbReference type="NCBI Taxonomy" id="1157987"/>
    <lineage>
        <taxon>Bacteria</taxon>
        <taxon>Pseudomonadati</taxon>
        <taxon>Pseudomonadota</taxon>
        <taxon>Betaproteobacteria</taxon>
        <taxon>Burkholderiales</taxon>
        <taxon>Alcaligenaceae</taxon>
        <taxon>Paenalcaligenes</taxon>
    </lineage>
</organism>
<dbReference type="Proteomes" id="UP001500227">
    <property type="component" value="Unassembled WGS sequence"/>
</dbReference>
<evidence type="ECO:0000256" key="5">
    <source>
        <dbReference type="ARBA" id="ARBA00022823"/>
    </source>
</evidence>
<dbReference type="SUPFAM" id="SSF51230">
    <property type="entry name" value="Single hybrid motif"/>
    <property type="match status" value="1"/>
</dbReference>
<dbReference type="Pfam" id="PF00198">
    <property type="entry name" value="2-oxoacid_dh"/>
    <property type="match status" value="1"/>
</dbReference>
<dbReference type="Gene3D" id="2.40.50.100">
    <property type="match status" value="1"/>
</dbReference>